<dbReference type="Proteomes" id="UP000001542">
    <property type="component" value="Unassembled WGS sequence"/>
</dbReference>
<dbReference type="SMR" id="A2EVR7"/>
<dbReference type="GO" id="GO:0005829">
    <property type="term" value="C:cytosol"/>
    <property type="evidence" value="ECO:0007669"/>
    <property type="project" value="GOC"/>
</dbReference>
<evidence type="ECO:0000256" key="1">
    <source>
        <dbReference type="ARBA" id="ARBA00022741"/>
    </source>
</evidence>
<dbReference type="SMART" id="SM00174">
    <property type="entry name" value="RHO"/>
    <property type="match status" value="1"/>
</dbReference>
<dbReference type="OrthoDB" id="10020961at2759"/>
<dbReference type="GO" id="GO:0012505">
    <property type="term" value="C:endomembrane system"/>
    <property type="evidence" value="ECO:0000318"/>
    <property type="project" value="GO_Central"/>
</dbReference>
<organism evidence="2 3">
    <name type="scientific">Trichomonas vaginalis (strain ATCC PRA-98 / G3)</name>
    <dbReference type="NCBI Taxonomy" id="412133"/>
    <lineage>
        <taxon>Eukaryota</taxon>
        <taxon>Metamonada</taxon>
        <taxon>Parabasalia</taxon>
        <taxon>Trichomonadida</taxon>
        <taxon>Trichomonadidae</taxon>
        <taxon>Trichomonas</taxon>
    </lineage>
</organism>
<dbReference type="OMA" id="ECKIRIW"/>
<dbReference type="GO" id="GO:0005525">
    <property type="term" value="F:GTP binding"/>
    <property type="evidence" value="ECO:0007669"/>
    <property type="project" value="InterPro"/>
</dbReference>
<dbReference type="PANTHER" id="PTHR47978">
    <property type="match status" value="1"/>
</dbReference>
<reference evidence="2" key="1">
    <citation type="submission" date="2006-10" db="EMBL/GenBank/DDBJ databases">
        <authorList>
            <person name="Amadeo P."/>
            <person name="Zhao Q."/>
            <person name="Wortman J."/>
            <person name="Fraser-Liggett C."/>
            <person name="Carlton J."/>
        </authorList>
    </citation>
    <scope>NUCLEOTIDE SEQUENCE</scope>
    <source>
        <strain evidence="2">G3</strain>
    </source>
</reference>
<dbReference type="GO" id="GO:0006890">
    <property type="term" value="P:retrograde vesicle-mediated transport, Golgi to endoplasmic reticulum"/>
    <property type="evidence" value="ECO:0000318"/>
    <property type="project" value="GO_Central"/>
</dbReference>
<dbReference type="PROSITE" id="PS51421">
    <property type="entry name" value="RAS"/>
    <property type="match status" value="1"/>
</dbReference>
<dbReference type="InterPro" id="IPR027417">
    <property type="entry name" value="P-loop_NTPase"/>
</dbReference>
<accession>A2EVR7</accession>
<dbReference type="VEuPathDB" id="TrichDB:TVAG_299400"/>
<dbReference type="GO" id="GO:0006891">
    <property type="term" value="P:intra-Golgi vesicle-mediated transport"/>
    <property type="evidence" value="ECO:0000318"/>
    <property type="project" value="GO_Central"/>
</dbReference>
<gene>
    <name evidence="2" type="ORF">TVAG_299400</name>
</gene>
<keyword evidence="3" id="KW-1185">Reference proteome</keyword>
<dbReference type="GO" id="GO:0042147">
    <property type="term" value="P:retrograde transport, endosome to Golgi"/>
    <property type="evidence" value="ECO:0000318"/>
    <property type="project" value="GO_Central"/>
</dbReference>
<dbReference type="NCBIfam" id="TIGR00231">
    <property type="entry name" value="small_GTP"/>
    <property type="match status" value="1"/>
</dbReference>
<evidence type="ECO:0000313" key="3">
    <source>
        <dbReference type="Proteomes" id="UP000001542"/>
    </source>
</evidence>
<keyword evidence="1" id="KW-0547">Nucleotide-binding</keyword>
<dbReference type="AlphaFoldDB" id="A2EVR7"/>
<dbReference type="Pfam" id="PF00071">
    <property type="entry name" value="Ras"/>
    <property type="match status" value="1"/>
</dbReference>
<dbReference type="VEuPathDB" id="TrichDB:TVAGG3_0414220"/>
<protein>
    <submittedName>
        <fullName evidence="2">Small GTP-binding protein, putative</fullName>
    </submittedName>
</protein>
<dbReference type="SMART" id="SM00175">
    <property type="entry name" value="RAB"/>
    <property type="match status" value="1"/>
</dbReference>
<dbReference type="SUPFAM" id="SSF52540">
    <property type="entry name" value="P-loop containing nucleoside triphosphate hydrolases"/>
    <property type="match status" value="1"/>
</dbReference>
<dbReference type="STRING" id="5722.A2EVR7"/>
<dbReference type="EMBL" id="DS113510">
    <property type="protein sequence ID" value="EAY03277.1"/>
    <property type="molecule type" value="Genomic_DNA"/>
</dbReference>
<dbReference type="CDD" id="cd00154">
    <property type="entry name" value="Rab"/>
    <property type="match status" value="1"/>
</dbReference>
<dbReference type="GO" id="GO:0003924">
    <property type="term" value="F:GTPase activity"/>
    <property type="evidence" value="ECO:0000318"/>
    <property type="project" value="GO_Central"/>
</dbReference>
<dbReference type="SMART" id="SM00173">
    <property type="entry name" value="RAS"/>
    <property type="match status" value="1"/>
</dbReference>
<dbReference type="KEGG" id="tva:4761119"/>
<dbReference type="InterPro" id="IPR001806">
    <property type="entry name" value="Small_GTPase"/>
</dbReference>
<dbReference type="Gene3D" id="3.40.50.300">
    <property type="entry name" value="P-loop containing nucleotide triphosphate hydrolases"/>
    <property type="match status" value="1"/>
</dbReference>
<dbReference type="PRINTS" id="PR00449">
    <property type="entry name" value="RASTRNSFRMNG"/>
</dbReference>
<dbReference type="SMART" id="SM00176">
    <property type="entry name" value="RAN"/>
    <property type="match status" value="1"/>
</dbReference>
<dbReference type="InParanoid" id="A2EVR7"/>
<dbReference type="InterPro" id="IPR005225">
    <property type="entry name" value="Small_GTP-bd"/>
</dbReference>
<dbReference type="RefSeq" id="XP_001315500.1">
    <property type="nucleotide sequence ID" value="XM_001315465.1"/>
</dbReference>
<dbReference type="PROSITE" id="PS51419">
    <property type="entry name" value="RAB"/>
    <property type="match status" value="1"/>
</dbReference>
<evidence type="ECO:0000313" key="2">
    <source>
        <dbReference type="EMBL" id="EAY03277.1"/>
    </source>
</evidence>
<name>A2EVR7_TRIV3</name>
<dbReference type="GO" id="GO:0006886">
    <property type="term" value="P:intracellular protein transport"/>
    <property type="evidence" value="ECO:0000318"/>
    <property type="project" value="GO_Central"/>
</dbReference>
<sequence>MSSCNDDRYIKAAIIGDSGVGKTSIVQTMIHMEPTFETTSTLGATYSNIKIDIDGSECKIRIWDTAGQEKFRSLAVNYFRDAHVIILTFALDSLDSFKSLPSWLDLIKDNCPPDVPVVLAGNKCDLEFEVEASEIDKIQVVDYIQVSAKKDIGIKELFYSVAKHGIGFKCKVKDVPEKPIIPQNNQPEKACC</sequence>
<dbReference type="GO" id="GO:0005794">
    <property type="term" value="C:Golgi apparatus"/>
    <property type="evidence" value="ECO:0000318"/>
    <property type="project" value="GO_Central"/>
</dbReference>
<dbReference type="FunFam" id="3.40.50.300:FF:001430">
    <property type="entry name" value="Small GTPase EhRabM3, putative"/>
    <property type="match status" value="1"/>
</dbReference>
<proteinExistence type="predicted"/>
<reference evidence="2" key="2">
    <citation type="journal article" date="2007" name="Science">
        <title>Draft genome sequence of the sexually transmitted pathogen Trichomonas vaginalis.</title>
        <authorList>
            <person name="Carlton J.M."/>
            <person name="Hirt R.P."/>
            <person name="Silva J.C."/>
            <person name="Delcher A.L."/>
            <person name="Schatz M."/>
            <person name="Zhao Q."/>
            <person name="Wortman J.R."/>
            <person name="Bidwell S.L."/>
            <person name="Alsmark U.C.M."/>
            <person name="Besteiro S."/>
            <person name="Sicheritz-Ponten T."/>
            <person name="Noel C.J."/>
            <person name="Dacks J.B."/>
            <person name="Foster P.G."/>
            <person name="Simillion C."/>
            <person name="Van de Peer Y."/>
            <person name="Miranda-Saavedra D."/>
            <person name="Barton G.J."/>
            <person name="Westrop G.D."/>
            <person name="Mueller S."/>
            <person name="Dessi D."/>
            <person name="Fiori P.L."/>
            <person name="Ren Q."/>
            <person name="Paulsen I."/>
            <person name="Zhang H."/>
            <person name="Bastida-Corcuera F.D."/>
            <person name="Simoes-Barbosa A."/>
            <person name="Brown M.T."/>
            <person name="Hayes R.D."/>
            <person name="Mukherjee M."/>
            <person name="Okumura C.Y."/>
            <person name="Schneider R."/>
            <person name="Smith A.J."/>
            <person name="Vanacova S."/>
            <person name="Villalvazo M."/>
            <person name="Haas B.J."/>
            <person name="Pertea M."/>
            <person name="Feldblyum T.V."/>
            <person name="Utterback T.R."/>
            <person name="Shu C.L."/>
            <person name="Osoegawa K."/>
            <person name="de Jong P.J."/>
            <person name="Hrdy I."/>
            <person name="Horvathova L."/>
            <person name="Zubacova Z."/>
            <person name="Dolezal P."/>
            <person name="Malik S.B."/>
            <person name="Logsdon J.M. Jr."/>
            <person name="Henze K."/>
            <person name="Gupta A."/>
            <person name="Wang C.C."/>
            <person name="Dunne R.L."/>
            <person name="Upcroft J.A."/>
            <person name="Upcroft P."/>
            <person name="White O."/>
            <person name="Salzberg S.L."/>
            <person name="Tang P."/>
            <person name="Chiu C.-H."/>
            <person name="Lee Y.-S."/>
            <person name="Embley T.M."/>
            <person name="Coombs G.H."/>
            <person name="Mottram J.C."/>
            <person name="Tachezy J."/>
            <person name="Fraser-Liggett C.M."/>
            <person name="Johnson P.J."/>
        </authorList>
    </citation>
    <scope>NUCLEOTIDE SEQUENCE [LARGE SCALE GENOMIC DNA]</scope>
    <source>
        <strain evidence="2">G3</strain>
    </source>
</reference>
<dbReference type="eggNOG" id="KOG0084">
    <property type="taxonomic scope" value="Eukaryota"/>
</dbReference>